<dbReference type="Proteomes" id="UP000030693">
    <property type="component" value="Unassembled WGS sequence"/>
</dbReference>
<keyword evidence="7" id="KW-1185">Reference proteome</keyword>
<dbReference type="NCBIfam" id="TIGR00006">
    <property type="entry name" value="16S rRNA (cytosine(1402)-N(4))-methyltransferase RsmH"/>
    <property type="match status" value="1"/>
</dbReference>
<accession>A0A058ZHV7</accession>
<evidence type="ECO:0000256" key="4">
    <source>
        <dbReference type="ARBA" id="ARBA00022691"/>
    </source>
</evidence>
<feature type="compositionally biased region" description="Low complexity" evidence="5">
    <location>
        <begin position="817"/>
        <end position="840"/>
    </location>
</feature>
<dbReference type="SUPFAM" id="SSF81799">
    <property type="entry name" value="Putative methyltransferase TM0872, insert domain"/>
    <property type="match status" value="1"/>
</dbReference>
<feature type="compositionally biased region" description="Basic and acidic residues" evidence="5">
    <location>
        <begin position="589"/>
        <end position="598"/>
    </location>
</feature>
<keyword evidence="2" id="KW-0489">Methyltransferase</keyword>
<dbReference type="PANTHER" id="PTHR11265">
    <property type="entry name" value="S-ADENOSYL-METHYLTRANSFERASE MRAW"/>
    <property type="match status" value="1"/>
</dbReference>
<protein>
    <submittedName>
        <fullName evidence="6">Uncharacterized protein</fullName>
    </submittedName>
</protein>
<comment type="similarity">
    <text evidence="1">Belongs to the methyltransferase superfamily. RsmH family.</text>
</comment>
<dbReference type="STRING" id="691883.A0A058ZHV7"/>
<dbReference type="eggNOG" id="KOG2782">
    <property type="taxonomic scope" value="Eukaryota"/>
</dbReference>
<feature type="region of interest" description="Disordered" evidence="5">
    <location>
        <begin position="549"/>
        <end position="598"/>
    </location>
</feature>
<dbReference type="InterPro" id="IPR002903">
    <property type="entry name" value="RsmH"/>
</dbReference>
<dbReference type="Gene3D" id="3.40.50.150">
    <property type="entry name" value="Vaccinia Virus protein VP39"/>
    <property type="match status" value="3"/>
</dbReference>
<evidence type="ECO:0000256" key="2">
    <source>
        <dbReference type="ARBA" id="ARBA00022603"/>
    </source>
</evidence>
<evidence type="ECO:0000256" key="1">
    <source>
        <dbReference type="ARBA" id="ARBA00010396"/>
    </source>
</evidence>
<dbReference type="OrthoDB" id="439808at2759"/>
<evidence type="ECO:0000256" key="3">
    <source>
        <dbReference type="ARBA" id="ARBA00022679"/>
    </source>
</evidence>
<dbReference type="GeneID" id="20525362"/>
<keyword evidence="3" id="KW-0808">Transferase</keyword>
<name>A0A058ZHV7_FONAL</name>
<feature type="region of interest" description="Disordered" evidence="5">
    <location>
        <begin position="36"/>
        <end position="58"/>
    </location>
</feature>
<evidence type="ECO:0000313" key="6">
    <source>
        <dbReference type="EMBL" id="KCV73092.1"/>
    </source>
</evidence>
<dbReference type="GO" id="GO:0005737">
    <property type="term" value="C:cytoplasm"/>
    <property type="evidence" value="ECO:0007669"/>
    <property type="project" value="TreeGrafter"/>
</dbReference>
<proteinExistence type="inferred from homology"/>
<organism evidence="6">
    <name type="scientific">Fonticula alba</name>
    <name type="common">Slime mold</name>
    <dbReference type="NCBI Taxonomy" id="691883"/>
    <lineage>
        <taxon>Eukaryota</taxon>
        <taxon>Rotosphaerida</taxon>
        <taxon>Fonticulaceae</taxon>
        <taxon>Fonticula</taxon>
    </lineage>
</organism>
<evidence type="ECO:0000256" key="5">
    <source>
        <dbReference type="SAM" id="MobiDB-lite"/>
    </source>
</evidence>
<dbReference type="RefSeq" id="XP_009492793.1">
    <property type="nucleotide sequence ID" value="XM_009494518.1"/>
</dbReference>
<dbReference type="HAMAP" id="MF_01007">
    <property type="entry name" value="16SrRNA_methyltr_H"/>
    <property type="match status" value="1"/>
</dbReference>
<dbReference type="GO" id="GO:0071424">
    <property type="term" value="F:rRNA (cytosine-N4-)-methyltransferase activity"/>
    <property type="evidence" value="ECO:0007669"/>
    <property type="project" value="TreeGrafter"/>
</dbReference>
<dbReference type="InterPro" id="IPR023397">
    <property type="entry name" value="SAM-dep_MeTrfase_MraW_recog"/>
</dbReference>
<evidence type="ECO:0000313" key="7">
    <source>
        <dbReference type="Proteomes" id="UP000030693"/>
    </source>
</evidence>
<dbReference type="PANTHER" id="PTHR11265:SF0">
    <property type="entry name" value="12S RRNA N4-METHYLCYTIDINE METHYLTRANSFERASE"/>
    <property type="match status" value="1"/>
</dbReference>
<sequence length="1314" mass="143968">MLRLPGLFLRSQPLRALERSTFVGLVARSKDEPRAVPARAYGTGRRRHGRAPSGSAATATAFGHFESEPDAQLSPFDESVPPPVSPFFGMGQPQVTHGRRRAGAHATPSVPPGTTFSQVASVGEDLFHQSMEIPQVNALLKQVKHPLVQETFSERDRITLRGNALGLLEVEEELRQAREMMLDSEGRSLPGRGDAFHRREAEFYYQDLQRQIQIPAERLAAIAETVSSELEELEKQRLSKCNNVPLPIMFDVPPNATAEELLGLLGLTPRKGGVVLPTECRGSFERFVFILAAQMERIHFRARQLVSLEQQVPVADRPKLHKQRAELATALREMDARMAPQLRELILDRQRRFEAGENPDLDEPEELSPEMLQRVARLTQMEGDSATMNPKLAVEAYLSLRAAVDAKRLSLPAAEARLLFPELSKAERLRFAYRDLMRYSRTDAGTLRPDECFPDLSTEQGQTEAFLDNLYDGLQMNGRTALNMLKAGGRQAEMEMSKLQNMTPAQIMRETMKERQEEHLAQLDEVMEVVSRPAPISLKSITGNPAAEAATATATADQESDAAFDSDDAFDPDAQPSVGSGIMSSLTSDLREDRPGPSARVEDLLQSVDDLTDVAQLERAIERMELSGAAAAERALLHGLRDIGHQAASVRDLISQMAAMDAEIRASNLDNVSARKMFSNPDSQDMNDILVRKLHLELQLNVAKKRLDSMVTDLEPALAASRSRLRARTDALVPAEGSISYNEQLLRDLPEDLRQVVRLLDDPDSSLDQVLAVLGQVSGDLGLGDQGGIDDTDAEDDNDDNWGFVPGEKRPAPGATGARASGVNASAAGGSSPPAEGADGVNSAEQISLHVDGFKDGQPEYSVVREVVDQKTGAVTSRDVEHVGSMPRLPHTPVLLPDVLHYLFPHPKGIYVDATFGAGGYTRGILAATGGQARVIGIDRDPSVFSPDMHNLEPDAPVILRAGRFSDLSMHLDTVLSGQYMAEFMGDAALTGVVGAESGLVDPVTVPDVLLAESPLYPFPATSIVTRTLHERRYPPVLESLLGSSMAGYHAPAPPMPLRVDGIVFDLGVSSMQLDQAERGFSFRSNGPLDMRMSAGQLPEQPSAHSGIRSMAMPPRSAADVVNDLPEAMISDIIFRYGEERYHRRIAKAIVEHRTTHGAIKDTFTLANIVRGAYPADARRQAFVDPATRTFQAIRIFVNDELRELLQALIHAESMLAPGGRLVVVSYHSLEDRVVKDFIRRCSAPRSVSTDPEMEMAQPSLTCLTNRVVTPSNEEVMMNPRSRSAKLRAAERTTNGPVAERLYRQLQEANLSHS</sequence>
<dbReference type="InterPro" id="IPR029063">
    <property type="entry name" value="SAM-dependent_MTases_sf"/>
</dbReference>
<dbReference type="EMBL" id="KB932201">
    <property type="protein sequence ID" value="KCV73092.1"/>
    <property type="molecule type" value="Genomic_DNA"/>
</dbReference>
<gene>
    <name evidence="6" type="ORF">H696_00637</name>
</gene>
<feature type="region of interest" description="Disordered" evidence="5">
    <location>
        <begin position="782"/>
        <end position="841"/>
    </location>
</feature>
<feature type="compositionally biased region" description="Acidic residues" evidence="5">
    <location>
        <begin position="558"/>
        <end position="571"/>
    </location>
</feature>
<dbReference type="GO" id="GO:0070475">
    <property type="term" value="P:rRNA base methylation"/>
    <property type="evidence" value="ECO:0007669"/>
    <property type="project" value="TreeGrafter"/>
</dbReference>
<reference evidence="6" key="1">
    <citation type="submission" date="2013-04" db="EMBL/GenBank/DDBJ databases">
        <title>The Genome Sequence of Fonticula alba ATCC 38817.</title>
        <authorList>
            <consortium name="The Broad Institute Genomics Platform"/>
            <person name="Russ C."/>
            <person name="Cuomo C."/>
            <person name="Burger G."/>
            <person name="Gray M.W."/>
            <person name="Holland P.W.H."/>
            <person name="King N."/>
            <person name="Lang F.B.F."/>
            <person name="Roger A.J."/>
            <person name="Ruiz-Trillo I."/>
            <person name="Brown M."/>
            <person name="Walker B."/>
            <person name="Young S."/>
            <person name="Zeng Q."/>
            <person name="Gargeya S."/>
            <person name="Fitzgerald M."/>
            <person name="Haas B."/>
            <person name="Abouelleil A."/>
            <person name="Allen A.W."/>
            <person name="Alvarado L."/>
            <person name="Arachchi H.M."/>
            <person name="Berlin A.M."/>
            <person name="Chapman S.B."/>
            <person name="Gainer-Dewar J."/>
            <person name="Goldberg J."/>
            <person name="Griggs A."/>
            <person name="Gujja S."/>
            <person name="Hansen M."/>
            <person name="Howarth C."/>
            <person name="Imamovic A."/>
            <person name="Ireland A."/>
            <person name="Larimer J."/>
            <person name="McCowan C."/>
            <person name="Murphy C."/>
            <person name="Pearson M."/>
            <person name="Poon T.W."/>
            <person name="Priest M."/>
            <person name="Roberts A."/>
            <person name="Saif S."/>
            <person name="Shea T."/>
            <person name="Sisk P."/>
            <person name="Sykes S."/>
            <person name="Wortman J."/>
            <person name="Nusbaum C."/>
            <person name="Birren B."/>
        </authorList>
    </citation>
    <scope>NUCLEOTIDE SEQUENCE [LARGE SCALE GENOMIC DNA]</scope>
    <source>
        <strain evidence="6">ATCC 38817</strain>
    </source>
</reference>
<dbReference type="Pfam" id="PF01795">
    <property type="entry name" value="Methyltransf_5"/>
    <property type="match status" value="2"/>
</dbReference>
<keyword evidence="4" id="KW-0949">S-adenosyl-L-methionine</keyword>
<dbReference type="SUPFAM" id="SSF53335">
    <property type="entry name" value="S-adenosyl-L-methionine-dependent methyltransferases"/>
    <property type="match status" value="2"/>
</dbReference>
<feature type="compositionally biased region" description="Acidic residues" evidence="5">
    <location>
        <begin position="788"/>
        <end position="800"/>
    </location>
</feature>